<gene>
    <name evidence="9" type="primary">ugpE</name>
    <name evidence="9" type="ORF">GCM10008938_49150</name>
</gene>
<protein>
    <submittedName>
        <fullName evidence="9">Sn-glycerol-3-phosphate transport system permease protein UgpE</fullName>
    </submittedName>
</protein>
<evidence type="ECO:0000256" key="3">
    <source>
        <dbReference type="ARBA" id="ARBA00022475"/>
    </source>
</evidence>
<comment type="subcellular location">
    <subcellularLocation>
        <location evidence="1 7">Cell membrane</location>
        <topology evidence="1 7">Multi-pass membrane protein</topology>
    </subcellularLocation>
</comment>
<dbReference type="Pfam" id="PF00528">
    <property type="entry name" value="BPD_transp_1"/>
    <property type="match status" value="1"/>
</dbReference>
<feature type="transmembrane region" description="Helical" evidence="7">
    <location>
        <begin position="148"/>
        <end position="167"/>
    </location>
</feature>
<reference evidence="10" key="1">
    <citation type="journal article" date="2019" name="Int. J. Syst. Evol. Microbiol.">
        <title>The Global Catalogue of Microorganisms (GCM) 10K type strain sequencing project: providing services to taxonomists for standard genome sequencing and annotation.</title>
        <authorList>
            <consortium name="The Broad Institute Genomics Platform"/>
            <consortium name="The Broad Institute Genome Sequencing Center for Infectious Disease"/>
            <person name="Wu L."/>
            <person name="Ma J."/>
        </authorList>
    </citation>
    <scope>NUCLEOTIDE SEQUENCE [LARGE SCALE GENOMIC DNA]</scope>
    <source>
        <strain evidence="10">JCM 14370</strain>
    </source>
</reference>
<name>A0ABQ2DKY6_9DEIO</name>
<dbReference type="SUPFAM" id="SSF161098">
    <property type="entry name" value="MetI-like"/>
    <property type="match status" value="1"/>
</dbReference>
<feature type="transmembrane region" description="Helical" evidence="7">
    <location>
        <begin position="249"/>
        <end position="272"/>
    </location>
</feature>
<evidence type="ECO:0000256" key="1">
    <source>
        <dbReference type="ARBA" id="ARBA00004651"/>
    </source>
</evidence>
<comment type="caution">
    <text evidence="9">The sequence shown here is derived from an EMBL/GenBank/DDBJ whole genome shotgun (WGS) entry which is preliminary data.</text>
</comment>
<accession>A0ABQ2DKY6</accession>
<evidence type="ECO:0000256" key="4">
    <source>
        <dbReference type="ARBA" id="ARBA00022692"/>
    </source>
</evidence>
<dbReference type="InterPro" id="IPR000515">
    <property type="entry name" value="MetI-like"/>
</dbReference>
<dbReference type="RefSeq" id="WP_229684961.1">
    <property type="nucleotide sequence ID" value="NZ_BMOD01000038.1"/>
</dbReference>
<dbReference type="PANTHER" id="PTHR43744:SF12">
    <property type="entry name" value="ABC TRANSPORTER PERMEASE PROTEIN MG189-RELATED"/>
    <property type="match status" value="1"/>
</dbReference>
<evidence type="ECO:0000256" key="2">
    <source>
        <dbReference type="ARBA" id="ARBA00022448"/>
    </source>
</evidence>
<feature type="transmembrane region" description="Helical" evidence="7">
    <location>
        <begin position="20"/>
        <end position="41"/>
    </location>
</feature>
<keyword evidence="2 7" id="KW-0813">Transport</keyword>
<evidence type="ECO:0000256" key="5">
    <source>
        <dbReference type="ARBA" id="ARBA00022989"/>
    </source>
</evidence>
<keyword evidence="5 7" id="KW-1133">Transmembrane helix</keyword>
<dbReference type="InterPro" id="IPR035906">
    <property type="entry name" value="MetI-like_sf"/>
</dbReference>
<keyword evidence="10" id="KW-1185">Reference proteome</keyword>
<dbReference type="PANTHER" id="PTHR43744">
    <property type="entry name" value="ABC TRANSPORTER PERMEASE PROTEIN MG189-RELATED-RELATED"/>
    <property type="match status" value="1"/>
</dbReference>
<keyword evidence="6 7" id="KW-0472">Membrane</keyword>
<dbReference type="CDD" id="cd06261">
    <property type="entry name" value="TM_PBP2"/>
    <property type="match status" value="1"/>
</dbReference>
<evidence type="ECO:0000256" key="6">
    <source>
        <dbReference type="ARBA" id="ARBA00023136"/>
    </source>
</evidence>
<organism evidence="9 10">
    <name type="scientific">Deinococcus roseus</name>
    <dbReference type="NCBI Taxonomy" id="392414"/>
    <lineage>
        <taxon>Bacteria</taxon>
        <taxon>Thermotogati</taxon>
        <taxon>Deinococcota</taxon>
        <taxon>Deinococci</taxon>
        <taxon>Deinococcales</taxon>
        <taxon>Deinococcaceae</taxon>
        <taxon>Deinococcus</taxon>
    </lineage>
</organism>
<evidence type="ECO:0000313" key="9">
    <source>
        <dbReference type="EMBL" id="GGJ57210.1"/>
    </source>
</evidence>
<keyword evidence="3" id="KW-1003">Cell membrane</keyword>
<evidence type="ECO:0000259" key="8">
    <source>
        <dbReference type="PROSITE" id="PS50928"/>
    </source>
</evidence>
<keyword evidence="4 7" id="KW-0812">Transmembrane</keyword>
<feature type="domain" description="ABC transmembrane type-1" evidence="8">
    <location>
        <begin position="79"/>
        <end position="272"/>
    </location>
</feature>
<dbReference type="PROSITE" id="PS50928">
    <property type="entry name" value="ABC_TM1"/>
    <property type="match status" value="1"/>
</dbReference>
<feature type="transmembrane region" description="Helical" evidence="7">
    <location>
        <begin position="83"/>
        <end position="102"/>
    </location>
</feature>
<proteinExistence type="inferred from homology"/>
<dbReference type="Proteomes" id="UP000632222">
    <property type="component" value="Unassembled WGS sequence"/>
</dbReference>
<feature type="transmembrane region" description="Helical" evidence="7">
    <location>
        <begin position="192"/>
        <end position="214"/>
    </location>
</feature>
<feature type="transmembrane region" description="Helical" evidence="7">
    <location>
        <begin position="114"/>
        <end position="136"/>
    </location>
</feature>
<comment type="similarity">
    <text evidence="7">Belongs to the binding-protein-dependent transport system permease family.</text>
</comment>
<evidence type="ECO:0000313" key="10">
    <source>
        <dbReference type="Proteomes" id="UP000632222"/>
    </source>
</evidence>
<dbReference type="EMBL" id="BMOD01000038">
    <property type="protein sequence ID" value="GGJ57210.1"/>
    <property type="molecule type" value="Genomic_DNA"/>
</dbReference>
<sequence length="287" mass="32133">MNLDRNVNRSSLRVVSNGVYYLVMLLLAVPFLFPTVWMFAASLKSDQEIFQNPLALIPQSISWTNFVRIFHDYPFAAQYFNSVYIAIVVTLCTLVIGALAGYGFARLRFPGKDFMFILCLSAMMLPSEALSIPQFALFKFLGLNNTHIPIILLQIFGGTGALAVFMMRQHFLTLPKELDEAALMDGLDRWGIFWKIMLPLARPVLVATAIFAFLNSWNDYFNPLVYLNSSEQYTLPLGLQTFTDPLGGVFWNLTLAASTLSTLPLLLAFLVAQRQFVQSMVGSGVKG</sequence>
<evidence type="ECO:0000256" key="7">
    <source>
        <dbReference type="RuleBase" id="RU363032"/>
    </source>
</evidence>
<dbReference type="Gene3D" id="1.10.3720.10">
    <property type="entry name" value="MetI-like"/>
    <property type="match status" value="1"/>
</dbReference>